<dbReference type="PANTHER" id="PTHR13392">
    <property type="entry name" value="ATAXIN 1"/>
    <property type="match status" value="1"/>
</dbReference>
<feature type="region of interest" description="Disordered" evidence="7">
    <location>
        <begin position="463"/>
        <end position="538"/>
    </location>
</feature>
<keyword evidence="4" id="KW-0238">DNA-binding</keyword>
<evidence type="ECO:0000313" key="9">
    <source>
        <dbReference type="Proteomes" id="UP000694941"/>
    </source>
</evidence>
<comment type="subcellular location">
    <subcellularLocation>
        <location evidence="1">Nucleus</location>
    </subcellularLocation>
</comment>
<gene>
    <name evidence="10" type="primary">LOC106463291</name>
</gene>
<keyword evidence="2" id="KW-0678">Repressor</keyword>
<dbReference type="RefSeq" id="XP_022246450.1">
    <property type="nucleotide sequence ID" value="XM_022390742.1"/>
</dbReference>
<keyword evidence="3" id="KW-0805">Transcription regulation</keyword>
<evidence type="ECO:0000256" key="7">
    <source>
        <dbReference type="SAM" id="MobiDB-lite"/>
    </source>
</evidence>
<dbReference type="GeneID" id="106463291"/>
<feature type="domain" description="AXH" evidence="8">
    <location>
        <begin position="540"/>
        <end position="671"/>
    </location>
</feature>
<feature type="region of interest" description="Disordered" evidence="7">
    <location>
        <begin position="114"/>
        <end position="151"/>
    </location>
</feature>
<organism evidence="9 10">
    <name type="scientific">Limulus polyphemus</name>
    <name type="common">Atlantic horseshoe crab</name>
    <dbReference type="NCBI Taxonomy" id="6850"/>
    <lineage>
        <taxon>Eukaryota</taxon>
        <taxon>Metazoa</taxon>
        <taxon>Ecdysozoa</taxon>
        <taxon>Arthropoda</taxon>
        <taxon>Chelicerata</taxon>
        <taxon>Merostomata</taxon>
        <taxon>Xiphosura</taxon>
        <taxon>Limulidae</taxon>
        <taxon>Limulus</taxon>
    </lineage>
</organism>
<evidence type="ECO:0000256" key="1">
    <source>
        <dbReference type="ARBA" id="ARBA00004123"/>
    </source>
</evidence>
<sequence>MSGTVHWLGPSNSLNCVFSPSQPIYPTRLCRPISQGPADLLRDAYFPVRPYFLPSLALYSQVASRPVLVSEPTHSLAPADDKIISTSPGIRSGYCNDRPTCQEEKDGSLIIVSREKKEEITPGDNQNKNRETNKSSSSLEPNRLSKARSYSDSTIPCGWWTPQMNGPDRVAMTGSANPGTDDLNWLTNVATGCQNHSSSPSQPSVVLLPEPPGLPTSLIHSSSGSLFRPPVSLESDLNSQRLYSSQFPFPAHHTSLHSPSLSGTSMYNQGSQLTSFGNLYPTYPNSAPSLVSQHFFSSESYPVVLPISGSHVPSRPEHPVVQSHATLALSHSVSVPSHLTQARHNYVPTASPPEQHGSIVQARSHYLTEPSHSPEMKHFRDRLSSQSSPVLRREDEHIPLKINSGQEVQSQLPGCPLTEFGTKQMPFDHDPTRGLPLGTSYKVPTGKEGSLKHRILRPPNINIIEPPASALHGAPLSAPPTHGPRDELPSPKQPRLGTPVPRSSLSSLSPHAAHQLVPPKPNVTSNVSSPSCDPTLQQANSSTSRLHYPVYFRKGAIIQLADGQLKQVEKLTTEDFIESASRSADLRIDSSTVVKIEEVVSSGSVILGFCVGNSQVQVSVEAPMEHPFFVFQQGWSSCFPEQSLHRYGLVCQQLKIGDVCISLTQKSTPDLLLSSNELSSPATSATCTVPNSLACNSVETSASVSVKEDLLSSFNCRISSVSCKEPPCATTTVTFSRHSPLVATTSTTLQPQRKRRWSAPDIRSEAKQCGL</sequence>
<feature type="compositionally biased region" description="Polar residues" evidence="7">
    <location>
        <begin position="522"/>
        <end position="538"/>
    </location>
</feature>
<dbReference type="Pfam" id="PF08517">
    <property type="entry name" value="AXH"/>
    <property type="match status" value="1"/>
</dbReference>
<evidence type="ECO:0000256" key="2">
    <source>
        <dbReference type="ARBA" id="ARBA00022491"/>
    </source>
</evidence>
<name>A0ABM1SS44_LIMPO</name>
<dbReference type="SMART" id="SM00536">
    <property type="entry name" value="AXH"/>
    <property type="match status" value="1"/>
</dbReference>
<evidence type="ECO:0000313" key="10">
    <source>
        <dbReference type="RefSeq" id="XP_022246450.1"/>
    </source>
</evidence>
<dbReference type="InterPro" id="IPR003652">
    <property type="entry name" value="Ataxin_AXH_dom"/>
</dbReference>
<keyword evidence="9" id="KW-1185">Reference proteome</keyword>
<accession>A0ABM1SS44</accession>
<evidence type="ECO:0000256" key="4">
    <source>
        <dbReference type="ARBA" id="ARBA00023125"/>
    </source>
</evidence>
<dbReference type="PROSITE" id="PS51148">
    <property type="entry name" value="AXH"/>
    <property type="match status" value="1"/>
</dbReference>
<keyword evidence="6" id="KW-0539">Nucleus</keyword>
<dbReference type="SUPFAM" id="SSF102031">
    <property type="entry name" value="AXH domain"/>
    <property type="match status" value="1"/>
</dbReference>
<dbReference type="Proteomes" id="UP000694941">
    <property type="component" value="Unplaced"/>
</dbReference>
<evidence type="ECO:0000256" key="5">
    <source>
        <dbReference type="ARBA" id="ARBA00023163"/>
    </source>
</evidence>
<protein>
    <submittedName>
        <fullName evidence="10">Ataxin-1-like isoform X2</fullName>
    </submittedName>
</protein>
<evidence type="ECO:0000256" key="6">
    <source>
        <dbReference type="ARBA" id="ARBA00023242"/>
    </source>
</evidence>
<reference evidence="10" key="1">
    <citation type="submission" date="2025-08" db="UniProtKB">
        <authorList>
            <consortium name="RefSeq"/>
        </authorList>
    </citation>
    <scope>IDENTIFICATION</scope>
    <source>
        <tissue evidence="10">Muscle</tissue>
    </source>
</reference>
<keyword evidence="5" id="KW-0804">Transcription</keyword>
<proteinExistence type="predicted"/>
<evidence type="ECO:0000256" key="3">
    <source>
        <dbReference type="ARBA" id="ARBA00023015"/>
    </source>
</evidence>
<dbReference type="InterPro" id="IPR043404">
    <property type="entry name" value="ATAXIN1-like"/>
</dbReference>
<dbReference type="InterPro" id="IPR036096">
    <property type="entry name" value="Ataxin_AXH_dom_sf"/>
</dbReference>
<dbReference type="PANTHER" id="PTHR13392:SF13">
    <property type="entry name" value="AXH DOMAIN-CONTAINING PROTEIN"/>
    <property type="match status" value="1"/>
</dbReference>
<evidence type="ECO:0000259" key="8">
    <source>
        <dbReference type="PROSITE" id="PS51148"/>
    </source>
</evidence>